<reference evidence="2" key="1">
    <citation type="submission" date="2017-06" db="EMBL/GenBank/DDBJ databases">
        <title>Complete genome of Helicobacter apodemus.</title>
        <authorList>
            <person name="Cho S."/>
        </authorList>
    </citation>
    <scope>NUCLEOTIDE SEQUENCE [LARGE SCALE GENOMIC DNA]</scope>
    <source>
        <strain evidence="2">SCJK1</strain>
    </source>
</reference>
<dbReference type="InterPro" id="IPR000836">
    <property type="entry name" value="PRTase_dom"/>
</dbReference>
<feature type="domain" description="Phosphoribosyltransferase" evidence="1">
    <location>
        <begin position="17"/>
        <end position="194"/>
    </location>
</feature>
<evidence type="ECO:0000313" key="2">
    <source>
        <dbReference type="EMBL" id="AWI34542.1"/>
    </source>
</evidence>
<evidence type="ECO:0000259" key="1">
    <source>
        <dbReference type="Pfam" id="PF00156"/>
    </source>
</evidence>
<gene>
    <name evidence="2" type="ORF">CDV25_07005</name>
</gene>
<accession>A0A2U8FE98</accession>
<dbReference type="AlphaFoldDB" id="A0A2U8FE98"/>
<dbReference type="OrthoDB" id="5421180at2"/>
<dbReference type="Pfam" id="PF00156">
    <property type="entry name" value="Pribosyltran"/>
    <property type="match status" value="1"/>
</dbReference>
<dbReference type="Proteomes" id="UP000244890">
    <property type="component" value="Chromosome"/>
</dbReference>
<protein>
    <recommendedName>
        <fullName evidence="1">Phosphoribosyltransferase domain-containing protein</fullName>
    </recommendedName>
</protein>
<organism evidence="2">
    <name type="scientific">Helicobacter apodemus</name>
    <dbReference type="NCBI Taxonomy" id="135569"/>
    <lineage>
        <taxon>Bacteria</taxon>
        <taxon>Pseudomonadati</taxon>
        <taxon>Campylobacterota</taxon>
        <taxon>Epsilonproteobacteria</taxon>
        <taxon>Campylobacterales</taxon>
        <taxon>Helicobacteraceae</taxon>
        <taxon>Helicobacter</taxon>
    </lineage>
</organism>
<dbReference type="InterPro" id="IPR029057">
    <property type="entry name" value="PRTase-like"/>
</dbReference>
<dbReference type="CDD" id="cd06223">
    <property type="entry name" value="PRTases_typeI"/>
    <property type="match status" value="1"/>
</dbReference>
<dbReference type="Gene3D" id="3.30.1310.20">
    <property type="entry name" value="PRTase-like"/>
    <property type="match status" value="1"/>
</dbReference>
<dbReference type="Gene3D" id="3.40.50.2020">
    <property type="match status" value="1"/>
</dbReference>
<name>A0A2U8FE98_9HELI</name>
<dbReference type="SUPFAM" id="SSF53271">
    <property type="entry name" value="PRTase-like"/>
    <property type="match status" value="1"/>
</dbReference>
<dbReference type="KEGG" id="had:CDV25_07005"/>
<dbReference type="EMBL" id="CP021886">
    <property type="protein sequence ID" value="AWI34542.1"/>
    <property type="molecule type" value="Genomic_DNA"/>
</dbReference>
<proteinExistence type="predicted"/>
<sequence length="225" mass="25355">MLGNSQHSPRRKIFFENREDALAKLLNNLPLNFFLKEDCVVVGISFAGVYFAHKLAQTIKAPLAVLFTASIYAPNNPECEIAMATETKDVVINDSLVESFGISLDYVYGEVERQYDDKMLPLIYQHRKGNPLMSFKDKHVLLVDEGIDSGITAFASIKSMVTLQAKTIYCATPVAPLEVAKAIEETIDGVFCLYKLKDFVDVGYYYRDYTEIPVSIIEEIFTQIQ</sequence>
<dbReference type="RefSeq" id="WP_108911348.1">
    <property type="nucleotide sequence ID" value="NZ_CP021886.1"/>
</dbReference>